<dbReference type="InterPro" id="IPR003961">
    <property type="entry name" value="FN3_dom"/>
</dbReference>
<evidence type="ECO:0000313" key="8">
    <source>
        <dbReference type="EMBL" id="KPJ03722.1"/>
    </source>
</evidence>
<dbReference type="InterPro" id="IPR032675">
    <property type="entry name" value="LRR_dom_sf"/>
</dbReference>
<dbReference type="InterPro" id="IPR031283">
    <property type="entry name" value="AMIGO"/>
</dbReference>
<evidence type="ECO:0000256" key="6">
    <source>
        <dbReference type="SAM" id="Phobius"/>
    </source>
</evidence>
<accession>A0A194QE20</accession>
<dbReference type="GO" id="GO:0016020">
    <property type="term" value="C:membrane"/>
    <property type="evidence" value="ECO:0007669"/>
    <property type="project" value="UniProtKB-SubCell"/>
</dbReference>
<keyword evidence="4 6" id="KW-0472">Membrane</keyword>
<gene>
    <name evidence="8" type="ORF">RR46_04334</name>
</gene>
<dbReference type="Gene3D" id="2.60.40.10">
    <property type="entry name" value="Immunoglobulins"/>
    <property type="match status" value="1"/>
</dbReference>
<dbReference type="SUPFAM" id="SSF49265">
    <property type="entry name" value="Fibronectin type III"/>
    <property type="match status" value="1"/>
</dbReference>
<dbReference type="Gene3D" id="3.80.10.10">
    <property type="entry name" value="Ribonuclease Inhibitor"/>
    <property type="match status" value="1"/>
</dbReference>
<protein>
    <recommendedName>
        <fullName evidence="7">Fibronectin type-III domain-containing protein</fullName>
    </recommendedName>
</protein>
<sequence length="423" mass="47768">MGICTQLSKVEFGIYAFLFIIHIQILQGEEQSQCPSLTENPICPCYNFKEGLFLECPSATPGVVRSVLLKIKGTIQSLSIYDLDGSITELKPDLFSPQTKINIHKLTSIDLSRNYIEKIQMKMLTGLETQIKSLILEENPITCNCESQDQWKWMQEHRKIVYKGTRNLFCEHPDELQGFRFTELTPHKLCDVPIVLRVAIQDIQTYSVIVSWQSRNQTGLSGFQVAYFSEQNTNSIRGKFLNLTARSTRLNHLTPGTRYYICVIAIGNFGISTDSSTTDARVALPKENPSITLFGDEHQFNYLKSSMNDSLTTKCSTVRTIEIFGAAMDSPFSNTYLGLADILTRRLSLVVGCCIGFIVFIVLVSALGYIKTKKRPVVIKTEVQQTPQYISYDNFSTSNPDGQTTEMDLNTIMDKTKIQFKQS</sequence>
<keyword evidence="2 6" id="KW-0812">Transmembrane</keyword>
<dbReference type="PANTHER" id="PTHR24368:SF210">
    <property type="entry name" value="SURFACE ANTIGEN BSPA-LIKE"/>
    <property type="match status" value="1"/>
</dbReference>
<evidence type="ECO:0000256" key="5">
    <source>
        <dbReference type="ARBA" id="ARBA00023180"/>
    </source>
</evidence>
<reference evidence="8 9" key="1">
    <citation type="journal article" date="2015" name="Nat. Commun.">
        <title>Outbred genome sequencing and CRISPR/Cas9 gene editing in butterflies.</title>
        <authorList>
            <person name="Li X."/>
            <person name="Fan D."/>
            <person name="Zhang W."/>
            <person name="Liu G."/>
            <person name="Zhang L."/>
            <person name="Zhao L."/>
            <person name="Fang X."/>
            <person name="Chen L."/>
            <person name="Dong Y."/>
            <person name="Chen Y."/>
            <person name="Ding Y."/>
            <person name="Zhao R."/>
            <person name="Feng M."/>
            <person name="Zhu Y."/>
            <person name="Feng Y."/>
            <person name="Jiang X."/>
            <person name="Zhu D."/>
            <person name="Xiang H."/>
            <person name="Feng X."/>
            <person name="Li S."/>
            <person name="Wang J."/>
            <person name="Zhang G."/>
            <person name="Kronforst M.R."/>
            <person name="Wang W."/>
        </authorList>
    </citation>
    <scope>NUCLEOTIDE SEQUENCE [LARGE SCALE GENOMIC DNA]</scope>
    <source>
        <strain evidence="8">Ya'a_city_454_Px</strain>
        <tissue evidence="8">Whole body</tissue>
    </source>
</reference>
<evidence type="ECO:0000256" key="3">
    <source>
        <dbReference type="ARBA" id="ARBA00022989"/>
    </source>
</evidence>
<dbReference type="Proteomes" id="UP000053268">
    <property type="component" value="Unassembled WGS sequence"/>
</dbReference>
<evidence type="ECO:0000313" key="9">
    <source>
        <dbReference type="Proteomes" id="UP000053268"/>
    </source>
</evidence>
<comment type="subcellular location">
    <subcellularLocation>
        <location evidence="1">Membrane</location>
        <topology evidence="1">Single-pass type I membrane protein</topology>
    </subcellularLocation>
</comment>
<keyword evidence="5" id="KW-0325">Glycoprotein</keyword>
<dbReference type="InterPro" id="IPR036116">
    <property type="entry name" value="FN3_sf"/>
</dbReference>
<keyword evidence="9" id="KW-1185">Reference proteome</keyword>
<dbReference type="PROSITE" id="PS50853">
    <property type="entry name" value="FN3"/>
    <property type="match status" value="1"/>
</dbReference>
<dbReference type="AlphaFoldDB" id="A0A194QE20"/>
<dbReference type="EMBL" id="KQ459144">
    <property type="protein sequence ID" value="KPJ03722.1"/>
    <property type="molecule type" value="Genomic_DNA"/>
</dbReference>
<name>A0A194QE20_PAPXU</name>
<evidence type="ECO:0000259" key="7">
    <source>
        <dbReference type="PROSITE" id="PS50853"/>
    </source>
</evidence>
<dbReference type="SUPFAM" id="SSF52058">
    <property type="entry name" value="L domain-like"/>
    <property type="match status" value="1"/>
</dbReference>
<organism evidence="8 9">
    <name type="scientific">Papilio xuthus</name>
    <name type="common">Asian swallowtail butterfly</name>
    <dbReference type="NCBI Taxonomy" id="66420"/>
    <lineage>
        <taxon>Eukaryota</taxon>
        <taxon>Metazoa</taxon>
        <taxon>Ecdysozoa</taxon>
        <taxon>Arthropoda</taxon>
        <taxon>Hexapoda</taxon>
        <taxon>Insecta</taxon>
        <taxon>Pterygota</taxon>
        <taxon>Neoptera</taxon>
        <taxon>Endopterygota</taxon>
        <taxon>Lepidoptera</taxon>
        <taxon>Glossata</taxon>
        <taxon>Ditrysia</taxon>
        <taxon>Papilionoidea</taxon>
        <taxon>Papilionidae</taxon>
        <taxon>Papilioninae</taxon>
        <taxon>Papilio</taxon>
    </lineage>
</organism>
<proteinExistence type="predicted"/>
<dbReference type="Pfam" id="PF00041">
    <property type="entry name" value="fn3"/>
    <property type="match status" value="1"/>
</dbReference>
<dbReference type="PANTHER" id="PTHR24368">
    <property type="entry name" value="AMPHOTERIN-INDUCED PROTEIN"/>
    <property type="match status" value="1"/>
</dbReference>
<evidence type="ECO:0000256" key="4">
    <source>
        <dbReference type="ARBA" id="ARBA00023136"/>
    </source>
</evidence>
<feature type="domain" description="Fibronectin type-III" evidence="7">
    <location>
        <begin position="192"/>
        <end position="285"/>
    </location>
</feature>
<dbReference type="STRING" id="66420.A0A194QE20"/>
<dbReference type="InterPro" id="IPR013783">
    <property type="entry name" value="Ig-like_fold"/>
</dbReference>
<keyword evidence="3 6" id="KW-1133">Transmembrane helix</keyword>
<feature type="transmembrane region" description="Helical" evidence="6">
    <location>
        <begin position="347"/>
        <end position="370"/>
    </location>
</feature>
<dbReference type="SMART" id="SM00060">
    <property type="entry name" value="FN3"/>
    <property type="match status" value="1"/>
</dbReference>
<evidence type="ECO:0000256" key="2">
    <source>
        <dbReference type="ARBA" id="ARBA00022692"/>
    </source>
</evidence>
<evidence type="ECO:0000256" key="1">
    <source>
        <dbReference type="ARBA" id="ARBA00004479"/>
    </source>
</evidence>
<dbReference type="CDD" id="cd00063">
    <property type="entry name" value="FN3"/>
    <property type="match status" value="1"/>
</dbReference>